<name>A0A9P9W7F5_9PEZI</name>
<dbReference type="Pfam" id="PF00583">
    <property type="entry name" value="Acetyltransf_1"/>
    <property type="match status" value="1"/>
</dbReference>
<reference evidence="2" key="1">
    <citation type="submission" date="2021-03" db="EMBL/GenBank/DDBJ databases">
        <title>Revisited historic fungal species revealed as producer of novel bioactive compounds through whole genome sequencing and comparative genomics.</title>
        <authorList>
            <person name="Vignolle G.A."/>
            <person name="Hochenegger N."/>
            <person name="Mach R.L."/>
            <person name="Mach-Aigner A.R."/>
            <person name="Javad Rahimi M."/>
            <person name="Salim K.A."/>
            <person name="Chan C.M."/>
            <person name="Lim L.B.L."/>
            <person name="Cai F."/>
            <person name="Druzhinina I.S."/>
            <person name="U'Ren J.M."/>
            <person name="Derntl C."/>
        </authorList>
    </citation>
    <scope>NUCLEOTIDE SEQUENCE</scope>
    <source>
        <strain evidence="2">TUCIM 5799</strain>
    </source>
</reference>
<sequence>MDAQHKTVTFSAQPHVSFIQSPSKSQSQPRMENLVLESFTDGDITDAILNEAARLFSENYGIWGKDSARPGKPVKLSGRRLKEQWLPESGKNFYVKVTVGGQLAGNVFACRWLCDGKNICWITQLVVSKDYRQRGLARTLLTFLRNQEVDIFGIISSHPAACLAAASSFAGNIEKVSLDYVRKNATAVMESSPIAYIKNAELSGSLFDTTASDGMVSGVNTHFLVDHEEPLEALRQVREDWQWPLGELLDGHEYLLILPARVHRSRSRSFSRK</sequence>
<dbReference type="GO" id="GO:0016747">
    <property type="term" value="F:acyltransferase activity, transferring groups other than amino-acyl groups"/>
    <property type="evidence" value="ECO:0007669"/>
    <property type="project" value="InterPro"/>
</dbReference>
<evidence type="ECO:0000313" key="3">
    <source>
        <dbReference type="Proteomes" id="UP000829685"/>
    </source>
</evidence>
<dbReference type="OrthoDB" id="2019666at2759"/>
<dbReference type="Proteomes" id="UP000829685">
    <property type="component" value="Unassembled WGS sequence"/>
</dbReference>
<keyword evidence="3" id="KW-1185">Reference proteome</keyword>
<comment type="caution">
    <text evidence="2">The sequence shown here is derived from an EMBL/GenBank/DDBJ whole genome shotgun (WGS) entry which is preliminary data.</text>
</comment>
<gene>
    <name evidence="2" type="ORF">JX265_014036</name>
</gene>
<dbReference type="InterPro" id="IPR000182">
    <property type="entry name" value="GNAT_dom"/>
</dbReference>
<proteinExistence type="predicted"/>
<dbReference type="CDD" id="cd04301">
    <property type="entry name" value="NAT_SF"/>
    <property type="match status" value="1"/>
</dbReference>
<feature type="domain" description="N-acetyltransferase" evidence="1">
    <location>
        <begin position="80"/>
        <end position="144"/>
    </location>
</feature>
<evidence type="ECO:0000259" key="1">
    <source>
        <dbReference type="Pfam" id="PF00583"/>
    </source>
</evidence>
<dbReference type="Gene3D" id="3.40.630.30">
    <property type="match status" value="1"/>
</dbReference>
<dbReference type="SUPFAM" id="SSF55729">
    <property type="entry name" value="Acyl-CoA N-acyltransferases (Nat)"/>
    <property type="match status" value="1"/>
</dbReference>
<evidence type="ECO:0000313" key="2">
    <source>
        <dbReference type="EMBL" id="KAI1846580.1"/>
    </source>
</evidence>
<protein>
    <recommendedName>
        <fullName evidence="1">N-acetyltransferase domain-containing protein</fullName>
    </recommendedName>
</protein>
<dbReference type="EMBL" id="JAFIMR010000133">
    <property type="protein sequence ID" value="KAI1846580.1"/>
    <property type="molecule type" value="Genomic_DNA"/>
</dbReference>
<dbReference type="AlphaFoldDB" id="A0A9P9W7F5"/>
<organism evidence="2 3">
    <name type="scientific">Neoarthrinium moseri</name>
    <dbReference type="NCBI Taxonomy" id="1658444"/>
    <lineage>
        <taxon>Eukaryota</taxon>
        <taxon>Fungi</taxon>
        <taxon>Dikarya</taxon>
        <taxon>Ascomycota</taxon>
        <taxon>Pezizomycotina</taxon>
        <taxon>Sordariomycetes</taxon>
        <taxon>Xylariomycetidae</taxon>
        <taxon>Amphisphaeriales</taxon>
        <taxon>Apiosporaceae</taxon>
        <taxon>Neoarthrinium</taxon>
    </lineage>
</organism>
<accession>A0A9P9W7F5</accession>
<dbReference type="InterPro" id="IPR016181">
    <property type="entry name" value="Acyl_CoA_acyltransferase"/>
</dbReference>